<dbReference type="PANTHER" id="PTHR34580">
    <property type="match status" value="1"/>
</dbReference>
<dbReference type="PROSITE" id="PS00894">
    <property type="entry name" value="HTH_DEOR_1"/>
    <property type="match status" value="1"/>
</dbReference>
<evidence type="ECO:0000313" key="7">
    <source>
        <dbReference type="Proteomes" id="UP001171111"/>
    </source>
</evidence>
<dbReference type="InterPro" id="IPR018356">
    <property type="entry name" value="Tscrpt_reg_HTH_DeoR_CS"/>
</dbReference>
<evidence type="ECO:0000259" key="4">
    <source>
        <dbReference type="Pfam" id="PF08220"/>
    </source>
</evidence>
<proteinExistence type="predicted"/>
<evidence type="ECO:0000256" key="3">
    <source>
        <dbReference type="ARBA" id="ARBA00023163"/>
    </source>
</evidence>
<keyword evidence="3" id="KW-0804">Transcription</keyword>
<dbReference type="InterPro" id="IPR001034">
    <property type="entry name" value="DeoR_HTH"/>
</dbReference>
<dbReference type="PROSITE" id="PS52050">
    <property type="entry name" value="WYL"/>
    <property type="match status" value="1"/>
</dbReference>
<dbReference type="PANTHER" id="PTHR34580:SF1">
    <property type="entry name" value="PROTEIN PAFC"/>
    <property type="match status" value="1"/>
</dbReference>
<evidence type="ECO:0000313" key="6">
    <source>
        <dbReference type="EMBL" id="MDO2409210.1"/>
    </source>
</evidence>
<reference evidence="6 7" key="1">
    <citation type="submission" date="2023-06" db="EMBL/GenBank/DDBJ databases">
        <title>Campylobacter magnum sp. nov., isolated from cecal contents of domestic pigs (Sus scrofa domesticus).</title>
        <authorList>
            <person name="Papic B."/>
            <person name="Gruntar I."/>
        </authorList>
    </citation>
    <scope>NUCLEOTIDE SEQUENCE [LARGE SCALE GENOMIC DNA]</scope>
    <source>
        <strain evidence="7">34484-21</strain>
    </source>
</reference>
<evidence type="ECO:0000256" key="2">
    <source>
        <dbReference type="ARBA" id="ARBA00023125"/>
    </source>
</evidence>
<name>A0ABT8T7G6_9BACT</name>
<keyword evidence="2" id="KW-0238">DNA-binding</keyword>
<keyword evidence="7" id="KW-1185">Reference proteome</keyword>
<evidence type="ECO:0000259" key="5">
    <source>
        <dbReference type="Pfam" id="PF25583"/>
    </source>
</evidence>
<dbReference type="InterPro" id="IPR057727">
    <property type="entry name" value="WCX_dom"/>
</dbReference>
<protein>
    <submittedName>
        <fullName evidence="6">WYL domain-containing protein</fullName>
    </submittedName>
</protein>
<gene>
    <name evidence="6" type="ORF">Q2362_03730</name>
</gene>
<evidence type="ECO:0000256" key="1">
    <source>
        <dbReference type="ARBA" id="ARBA00023015"/>
    </source>
</evidence>
<sequence>MSKTSSIYRILEMIKDLQNGKTLNVDTLAMNYEITDRTIRRDFALIEEIFGDILIHPSNKSYAMVQRNEFQNLINGSELAILKEFLKLGQKTRLNIGDELKQNVKDALLRKSDSVYIFKHKPFEEIFNEKEKFQKLEFAVKHRKEIKYTYQKDDKIKQIVTMPHKIIFIKENFYLAGLKDKQKMLLSRIALIKDIEFTGKEFRKNFDFEEFLDYISSPWAEYHPNFKEKLVEIEIEIEKSQSKYFRLKKFHPSQKIINTNDNGNIRVKFLVTHSEEIIEILKGWIPYVKIIKPKELKKKFFDIAKKFYFDMLD</sequence>
<feature type="domain" description="WCX" evidence="5">
    <location>
        <begin position="231"/>
        <end position="306"/>
    </location>
</feature>
<dbReference type="InterPro" id="IPR051534">
    <property type="entry name" value="CBASS_pafABC_assoc_protein"/>
</dbReference>
<comment type="caution">
    <text evidence="6">The sequence shown here is derived from an EMBL/GenBank/DDBJ whole genome shotgun (WGS) entry which is preliminary data.</text>
</comment>
<dbReference type="RefSeq" id="WP_302244053.1">
    <property type="nucleotide sequence ID" value="NZ_JAULJQ010000003.1"/>
</dbReference>
<accession>A0ABT8T7G6</accession>
<organism evidence="6 7">
    <name type="scientific">Campylobacter magnus</name>
    <dbReference type="NCBI Taxonomy" id="3026462"/>
    <lineage>
        <taxon>Bacteria</taxon>
        <taxon>Pseudomonadati</taxon>
        <taxon>Campylobacterota</taxon>
        <taxon>Epsilonproteobacteria</taxon>
        <taxon>Campylobacterales</taxon>
        <taxon>Campylobacteraceae</taxon>
        <taxon>Campylobacter</taxon>
    </lineage>
</organism>
<dbReference type="EMBL" id="JAULJQ010000003">
    <property type="protein sequence ID" value="MDO2409210.1"/>
    <property type="molecule type" value="Genomic_DNA"/>
</dbReference>
<keyword evidence="1" id="KW-0805">Transcription regulation</keyword>
<dbReference type="Pfam" id="PF25583">
    <property type="entry name" value="WCX"/>
    <property type="match status" value="1"/>
</dbReference>
<dbReference type="Proteomes" id="UP001171111">
    <property type="component" value="Unassembled WGS sequence"/>
</dbReference>
<feature type="domain" description="HTH deoR-type" evidence="4">
    <location>
        <begin position="9"/>
        <end position="48"/>
    </location>
</feature>
<dbReference type="Pfam" id="PF08220">
    <property type="entry name" value="HTH_DeoR"/>
    <property type="match status" value="1"/>
</dbReference>